<evidence type="ECO:0000256" key="2">
    <source>
        <dbReference type="ARBA" id="ARBA00009285"/>
    </source>
</evidence>
<dbReference type="InterPro" id="IPR018222">
    <property type="entry name" value="Nuclear_transport_factor_2_euk"/>
</dbReference>
<proteinExistence type="inferred from homology"/>
<accession>A0A814FQG0</accession>
<dbReference type="EMBL" id="CAJNOC010003454">
    <property type="protein sequence ID" value="CAF0983354.1"/>
    <property type="molecule type" value="Genomic_DNA"/>
</dbReference>
<dbReference type="SUPFAM" id="SSF54427">
    <property type="entry name" value="NTF2-like"/>
    <property type="match status" value="1"/>
</dbReference>
<dbReference type="GO" id="GO:0005634">
    <property type="term" value="C:nucleus"/>
    <property type="evidence" value="ECO:0007669"/>
    <property type="project" value="UniProtKB-SubCell"/>
</dbReference>
<dbReference type="PANTHER" id="PTHR10662:SF22">
    <property type="entry name" value="NUCLEAR RNA EXPORT FACTOR 1"/>
    <property type="match status" value="1"/>
</dbReference>
<dbReference type="InterPro" id="IPR002075">
    <property type="entry name" value="NTF2_dom"/>
</dbReference>
<feature type="compositionally biased region" description="Basic and acidic residues" evidence="8">
    <location>
        <begin position="46"/>
        <end position="56"/>
    </location>
</feature>
<keyword evidence="12" id="KW-1185">Reference proteome</keyword>
<dbReference type="GO" id="GO:0016973">
    <property type="term" value="P:poly(A)+ mRNA export from nucleus"/>
    <property type="evidence" value="ECO:0007669"/>
    <property type="project" value="TreeGrafter"/>
</dbReference>
<dbReference type="Pfam" id="PF03943">
    <property type="entry name" value="TAP_C"/>
    <property type="match status" value="1"/>
</dbReference>
<evidence type="ECO:0000256" key="1">
    <source>
        <dbReference type="ARBA" id="ARBA00004123"/>
    </source>
</evidence>
<protein>
    <recommendedName>
        <fullName evidence="13">Nuclear RNA export factor 1</fullName>
    </recommendedName>
</protein>
<feature type="compositionally biased region" description="Basic and acidic residues" evidence="8">
    <location>
        <begin position="83"/>
        <end position="96"/>
    </location>
</feature>
<comment type="subcellular location">
    <subcellularLocation>
        <location evidence="1">Nucleus</location>
    </subcellularLocation>
</comment>
<organism evidence="11 12">
    <name type="scientific">Brachionus calyciflorus</name>
    <dbReference type="NCBI Taxonomy" id="104777"/>
    <lineage>
        <taxon>Eukaryota</taxon>
        <taxon>Metazoa</taxon>
        <taxon>Spiralia</taxon>
        <taxon>Gnathifera</taxon>
        <taxon>Rotifera</taxon>
        <taxon>Eurotatoria</taxon>
        <taxon>Monogononta</taxon>
        <taxon>Pseudotrocha</taxon>
        <taxon>Ploima</taxon>
        <taxon>Brachionidae</taxon>
        <taxon>Brachionus</taxon>
    </lineage>
</organism>
<dbReference type="PANTHER" id="PTHR10662">
    <property type="entry name" value="NUCLEAR RNA EXPORT FACTOR"/>
    <property type="match status" value="1"/>
</dbReference>
<feature type="domain" description="TAP-C" evidence="10">
    <location>
        <begin position="359"/>
        <end position="411"/>
    </location>
</feature>
<feature type="compositionally biased region" description="Basic and acidic residues" evidence="8">
    <location>
        <begin position="104"/>
        <end position="113"/>
    </location>
</feature>
<gene>
    <name evidence="11" type="ORF">OXX778_LOCUS15538</name>
</gene>
<feature type="region of interest" description="Disordered" evidence="8">
    <location>
        <begin position="1"/>
        <end position="60"/>
    </location>
</feature>
<dbReference type="Proteomes" id="UP000663879">
    <property type="component" value="Unassembled WGS sequence"/>
</dbReference>
<dbReference type="SMART" id="SM00804">
    <property type="entry name" value="TAP_C"/>
    <property type="match status" value="1"/>
</dbReference>
<evidence type="ECO:0000256" key="4">
    <source>
        <dbReference type="ARBA" id="ARBA00022614"/>
    </source>
</evidence>
<dbReference type="OrthoDB" id="25872at2759"/>
<dbReference type="AlphaFoldDB" id="A0A814FQG0"/>
<dbReference type="PROSITE" id="PS51281">
    <property type="entry name" value="TAP_C"/>
    <property type="match status" value="1"/>
</dbReference>
<feature type="region of interest" description="Disordered" evidence="8">
    <location>
        <begin position="83"/>
        <end position="118"/>
    </location>
</feature>
<dbReference type="SUPFAM" id="SSF46934">
    <property type="entry name" value="UBA-like"/>
    <property type="match status" value="1"/>
</dbReference>
<evidence type="ECO:0008006" key="13">
    <source>
        <dbReference type="Google" id="ProtNLM"/>
    </source>
</evidence>
<comment type="caution">
    <text evidence="11">The sequence shown here is derived from an EMBL/GenBank/DDBJ whole genome shotgun (WGS) entry which is preliminary data.</text>
</comment>
<keyword evidence="6" id="KW-0509">mRNA transport</keyword>
<reference evidence="11" key="1">
    <citation type="submission" date="2021-02" db="EMBL/GenBank/DDBJ databases">
        <authorList>
            <person name="Nowell W R."/>
        </authorList>
    </citation>
    <scope>NUCLEOTIDE SEQUENCE</scope>
    <source>
        <strain evidence="11">Ploen Becks lab</strain>
    </source>
</reference>
<dbReference type="Gene3D" id="1.10.8.10">
    <property type="entry name" value="DNA helicase RuvA subunit, C-terminal domain"/>
    <property type="match status" value="1"/>
</dbReference>
<sequence length="411" mass="47539">MTGGSETDPKPKYHGKRRNAFVGNIKYYRPPRYSEHGSQNDDNDESSSRHLHDRIRSGGVKSRLKFPARAITDKYKLGKSFDRTVRQDREGDEIMQKSEGTSSELDRKAENPYRVRNPKSNLPIQRRIQRATPIESKSYAIGEKENGFKPFLLQTQSHCKLKNIDQNVFDLIVNFLQQYFMCYDTNREGLLQAYHKNALFSLSLNTTGQASYHGIKFGSYFKESRNLVFVTGNERQYKMLHSGNLDIVAFLSKMPKTEHDSNSLKLDTCFFSPHMITFSVIGQFKEGETEQKNRPVRFFQRVFVCIPTQTGQMLIVNEQYTISNPPKEKNRGKQEIPQVQEMVSEAIPLDPILEEIQDPIRKNMILQFSKFSNLNYKWSKDCLEFSNWNYDQAASAFTSHKSDIPSDAFLS</sequence>
<name>A0A814FQG0_9BILA</name>
<keyword evidence="4" id="KW-0433">Leucine-rich repeat</keyword>
<evidence type="ECO:0000256" key="3">
    <source>
        <dbReference type="ARBA" id="ARBA00022448"/>
    </source>
</evidence>
<dbReference type="CDD" id="cd14342">
    <property type="entry name" value="UBA_TAP-C"/>
    <property type="match status" value="1"/>
</dbReference>
<dbReference type="InterPro" id="IPR030217">
    <property type="entry name" value="NXF_fam"/>
</dbReference>
<dbReference type="Gene3D" id="3.10.450.50">
    <property type="match status" value="1"/>
</dbReference>
<keyword evidence="5" id="KW-0677">Repeat</keyword>
<keyword evidence="3" id="KW-0813">Transport</keyword>
<dbReference type="GO" id="GO:0003723">
    <property type="term" value="F:RNA binding"/>
    <property type="evidence" value="ECO:0007669"/>
    <property type="project" value="TreeGrafter"/>
</dbReference>
<evidence type="ECO:0000259" key="9">
    <source>
        <dbReference type="PROSITE" id="PS50177"/>
    </source>
</evidence>
<evidence type="ECO:0000256" key="7">
    <source>
        <dbReference type="ARBA" id="ARBA00023242"/>
    </source>
</evidence>
<evidence type="ECO:0000256" key="6">
    <source>
        <dbReference type="ARBA" id="ARBA00022816"/>
    </source>
</evidence>
<dbReference type="PROSITE" id="PS50177">
    <property type="entry name" value="NTF2_DOMAIN"/>
    <property type="match status" value="1"/>
</dbReference>
<evidence type="ECO:0000259" key="10">
    <source>
        <dbReference type="PROSITE" id="PS51281"/>
    </source>
</evidence>
<evidence type="ECO:0000313" key="12">
    <source>
        <dbReference type="Proteomes" id="UP000663879"/>
    </source>
</evidence>
<evidence type="ECO:0000313" key="11">
    <source>
        <dbReference type="EMBL" id="CAF0983354.1"/>
    </source>
</evidence>
<evidence type="ECO:0000256" key="8">
    <source>
        <dbReference type="SAM" id="MobiDB-lite"/>
    </source>
</evidence>
<dbReference type="InterPro" id="IPR032710">
    <property type="entry name" value="NTF2-like_dom_sf"/>
</dbReference>
<dbReference type="FunFam" id="1.10.8.10:FF:000018">
    <property type="entry name" value="Nuclear RNA export factor 1"/>
    <property type="match status" value="1"/>
</dbReference>
<dbReference type="InterPro" id="IPR005637">
    <property type="entry name" value="TAP_C_dom"/>
</dbReference>
<evidence type="ECO:0000256" key="5">
    <source>
        <dbReference type="ARBA" id="ARBA00022737"/>
    </source>
</evidence>
<dbReference type="InterPro" id="IPR009060">
    <property type="entry name" value="UBA-like_sf"/>
</dbReference>
<comment type="similarity">
    <text evidence="2">Belongs to the NXF family.</text>
</comment>
<feature type="domain" description="NTF2" evidence="9">
    <location>
        <begin position="171"/>
        <end position="322"/>
    </location>
</feature>
<keyword evidence="7" id="KW-0539">Nucleus</keyword>
<dbReference type="Pfam" id="PF22602">
    <property type="entry name" value="NXF_NTF2"/>
    <property type="match status" value="1"/>
</dbReference>